<dbReference type="Pfam" id="PF13416">
    <property type="entry name" value="SBP_bac_8"/>
    <property type="match status" value="1"/>
</dbReference>
<comment type="caution">
    <text evidence="3">The sequence shown here is derived from an EMBL/GenBank/DDBJ whole genome shotgun (WGS) entry which is preliminary data.</text>
</comment>
<sequence length="519" mass="54988">MAEEPLEGEDVPGDRPGGPPGDGPAGAASAPPGASGRRRPAVPLPWVSLERRRERVAVATGISACLAAAVLVAALLAASGPDPGRGPGTITLVTGEDVTGGGLYRHFVDEWNADRGEGEVRAELIEISGGADLVRSELLRWTQTEGFSYDVLNLDNQWTAEFARNGWVEPVPEETGAQGVLEPSVEAVTYEDAVWARPFIADAGLLYYRADLLEEDDLVGGWADTLELLRETARAEGVDYGYSGQFGPYEGLTVNILEIKYDMRGSGGDTEAPVRFAAESGRAAADLMAASLADGTVHPGVLADGATEYDSFRHFVDGEVVAMRNWPGWYDQLVRDPAVEPAAEGGTGQEPAEAGDRAGGEGGADAIEFGVAPLPSESVLGGQSLAVSTESEHKSAAWDLIEYLTAPDQQRRLLYCGGYPPVLAEAYTGPVEGACPEALAPEDAPARPAVESRRGAEYSQLLLDEVGNAHSRPTTPYYARYSSVLYSELNRLLRESEGELADSDLESLDGRLDAALDGR</sequence>
<dbReference type="EMBL" id="JBHSIY010000006">
    <property type="protein sequence ID" value="MFC4866499.1"/>
    <property type="molecule type" value="Genomic_DNA"/>
</dbReference>
<organism evidence="3 4">
    <name type="scientific">Streptomonospora arabica</name>
    <dbReference type="NCBI Taxonomy" id="412417"/>
    <lineage>
        <taxon>Bacteria</taxon>
        <taxon>Bacillati</taxon>
        <taxon>Actinomycetota</taxon>
        <taxon>Actinomycetes</taxon>
        <taxon>Streptosporangiales</taxon>
        <taxon>Nocardiopsidaceae</taxon>
        <taxon>Streptomonospora</taxon>
    </lineage>
</organism>
<name>A0ABV9SKS7_9ACTN</name>
<dbReference type="RefSeq" id="WP_344140285.1">
    <property type="nucleotide sequence ID" value="NZ_BAAAQI010000001.1"/>
</dbReference>
<dbReference type="InterPro" id="IPR006059">
    <property type="entry name" value="SBP"/>
</dbReference>
<keyword evidence="2" id="KW-0472">Membrane</keyword>
<dbReference type="SUPFAM" id="SSF53850">
    <property type="entry name" value="Periplasmic binding protein-like II"/>
    <property type="match status" value="1"/>
</dbReference>
<accession>A0ABV9SKS7</accession>
<feature type="compositionally biased region" description="Low complexity" evidence="1">
    <location>
        <begin position="25"/>
        <end position="35"/>
    </location>
</feature>
<evidence type="ECO:0000313" key="4">
    <source>
        <dbReference type="Proteomes" id="UP001595858"/>
    </source>
</evidence>
<keyword evidence="4" id="KW-1185">Reference proteome</keyword>
<evidence type="ECO:0000256" key="1">
    <source>
        <dbReference type="SAM" id="MobiDB-lite"/>
    </source>
</evidence>
<evidence type="ECO:0000313" key="3">
    <source>
        <dbReference type="EMBL" id="MFC4866499.1"/>
    </source>
</evidence>
<dbReference type="InterPro" id="IPR050490">
    <property type="entry name" value="Bact_solute-bd_prot1"/>
</dbReference>
<keyword evidence="2" id="KW-1133">Transmembrane helix</keyword>
<feature type="region of interest" description="Disordered" evidence="1">
    <location>
        <begin position="341"/>
        <end position="368"/>
    </location>
</feature>
<feature type="compositionally biased region" description="Acidic residues" evidence="1">
    <location>
        <begin position="1"/>
        <end position="11"/>
    </location>
</feature>
<feature type="transmembrane region" description="Helical" evidence="2">
    <location>
        <begin position="56"/>
        <end position="78"/>
    </location>
</feature>
<dbReference type="Gene3D" id="3.40.190.10">
    <property type="entry name" value="Periplasmic binding protein-like II"/>
    <property type="match status" value="2"/>
</dbReference>
<dbReference type="Proteomes" id="UP001595858">
    <property type="component" value="Unassembled WGS sequence"/>
</dbReference>
<reference evidence="4" key="1">
    <citation type="journal article" date="2019" name="Int. J. Syst. Evol. Microbiol.">
        <title>The Global Catalogue of Microorganisms (GCM) 10K type strain sequencing project: providing services to taxonomists for standard genome sequencing and annotation.</title>
        <authorList>
            <consortium name="The Broad Institute Genomics Platform"/>
            <consortium name="The Broad Institute Genome Sequencing Center for Infectious Disease"/>
            <person name="Wu L."/>
            <person name="Ma J."/>
        </authorList>
    </citation>
    <scope>NUCLEOTIDE SEQUENCE [LARGE SCALE GENOMIC DNA]</scope>
    <source>
        <strain evidence="4">CGMCC 4.7304</strain>
    </source>
</reference>
<dbReference type="PANTHER" id="PTHR43649">
    <property type="entry name" value="ARABINOSE-BINDING PROTEIN-RELATED"/>
    <property type="match status" value="1"/>
</dbReference>
<dbReference type="PANTHER" id="PTHR43649:SF12">
    <property type="entry name" value="DIACETYLCHITOBIOSE BINDING PROTEIN DASA"/>
    <property type="match status" value="1"/>
</dbReference>
<protein>
    <submittedName>
        <fullName evidence="3">Extracellular solute-binding protein</fullName>
    </submittedName>
</protein>
<evidence type="ECO:0000256" key="2">
    <source>
        <dbReference type="SAM" id="Phobius"/>
    </source>
</evidence>
<proteinExistence type="predicted"/>
<keyword evidence="2" id="KW-0812">Transmembrane</keyword>
<gene>
    <name evidence="3" type="ORF">ACFPCZ_07640</name>
</gene>
<feature type="region of interest" description="Disordered" evidence="1">
    <location>
        <begin position="1"/>
        <end position="41"/>
    </location>
</feature>